<dbReference type="Ensembl" id="ENSLBET00000010214.1">
    <property type="protein sequence ID" value="ENSLBEP00000009690.1"/>
    <property type="gene ID" value="ENSLBEG00000007484.1"/>
</dbReference>
<keyword evidence="1" id="KW-1133">Transmembrane helix</keyword>
<evidence type="ECO:0000313" key="2">
    <source>
        <dbReference type="Ensembl" id="ENSLBEP00000009690.1"/>
    </source>
</evidence>
<feature type="transmembrane region" description="Helical" evidence="1">
    <location>
        <begin position="25"/>
        <end position="48"/>
    </location>
</feature>
<evidence type="ECO:0000313" key="3">
    <source>
        <dbReference type="Proteomes" id="UP000261660"/>
    </source>
</evidence>
<sequence>IESIHCFFDSLVWKTITMNYRLRNVIQTVCLGVYMYFFFLVLNSVYVVCVEICCSHPSCTRLTLQHKQAHKKKKKTFRDQSINIFSHTSSHVHAA</sequence>
<reference evidence="2" key="1">
    <citation type="submission" date="2025-08" db="UniProtKB">
        <authorList>
            <consortium name="Ensembl"/>
        </authorList>
    </citation>
    <scope>IDENTIFICATION</scope>
</reference>
<protein>
    <submittedName>
        <fullName evidence="2">Uncharacterized protein</fullName>
    </submittedName>
</protein>
<dbReference type="Proteomes" id="UP000261660">
    <property type="component" value="Unplaced"/>
</dbReference>
<keyword evidence="3" id="KW-1185">Reference proteome</keyword>
<name>A0A3Q3LLI1_9LABR</name>
<organism evidence="2 3">
    <name type="scientific">Labrus bergylta</name>
    <name type="common">ballan wrasse</name>
    <dbReference type="NCBI Taxonomy" id="56723"/>
    <lineage>
        <taxon>Eukaryota</taxon>
        <taxon>Metazoa</taxon>
        <taxon>Chordata</taxon>
        <taxon>Craniata</taxon>
        <taxon>Vertebrata</taxon>
        <taxon>Euteleostomi</taxon>
        <taxon>Actinopterygii</taxon>
        <taxon>Neopterygii</taxon>
        <taxon>Teleostei</taxon>
        <taxon>Neoteleostei</taxon>
        <taxon>Acanthomorphata</taxon>
        <taxon>Eupercaria</taxon>
        <taxon>Labriformes</taxon>
        <taxon>Labridae</taxon>
        <taxon>Labrus</taxon>
    </lineage>
</organism>
<proteinExistence type="predicted"/>
<evidence type="ECO:0000256" key="1">
    <source>
        <dbReference type="SAM" id="Phobius"/>
    </source>
</evidence>
<dbReference type="InParanoid" id="A0A3Q3LLI1"/>
<dbReference type="AlphaFoldDB" id="A0A3Q3LLI1"/>
<reference evidence="2" key="2">
    <citation type="submission" date="2025-09" db="UniProtKB">
        <authorList>
            <consortium name="Ensembl"/>
        </authorList>
    </citation>
    <scope>IDENTIFICATION</scope>
</reference>
<keyword evidence="1" id="KW-0472">Membrane</keyword>
<accession>A0A3Q3LLI1</accession>
<keyword evidence="1" id="KW-0812">Transmembrane</keyword>